<protein>
    <submittedName>
        <fullName evidence="2">Helix-turn-helix transcriptional regulator</fullName>
    </submittedName>
</protein>
<feature type="domain" description="HTH cro/C1-type" evidence="1">
    <location>
        <begin position="11"/>
        <end position="65"/>
    </location>
</feature>
<dbReference type="Gene3D" id="1.10.260.40">
    <property type="entry name" value="lambda repressor-like DNA-binding domains"/>
    <property type="match status" value="1"/>
</dbReference>
<dbReference type="SUPFAM" id="SSF47413">
    <property type="entry name" value="lambda repressor-like DNA-binding domains"/>
    <property type="match status" value="1"/>
</dbReference>
<dbReference type="GO" id="GO:0003677">
    <property type="term" value="F:DNA binding"/>
    <property type="evidence" value="ECO:0007669"/>
    <property type="project" value="InterPro"/>
</dbReference>
<dbReference type="CDD" id="cd00093">
    <property type="entry name" value="HTH_XRE"/>
    <property type="match status" value="1"/>
</dbReference>
<evidence type="ECO:0000313" key="3">
    <source>
        <dbReference type="Proteomes" id="UP000521379"/>
    </source>
</evidence>
<evidence type="ECO:0000313" key="2">
    <source>
        <dbReference type="EMBL" id="NKE10789.1"/>
    </source>
</evidence>
<dbReference type="InterPro" id="IPR010982">
    <property type="entry name" value="Lambda_DNA-bd_dom_sf"/>
</dbReference>
<proteinExistence type="predicted"/>
<reference evidence="2 3" key="1">
    <citation type="submission" date="2020-02" db="EMBL/GenBank/DDBJ databases">
        <authorList>
            <person name="Sun Q."/>
        </authorList>
    </citation>
    <scope>NUCLEOTIDE SEQUENCE [LARGE SCALE GENOMIC DNA]</scope>
    <source>
        <strain evidence="2 3">YIM 13062</strain>
    </source>
</reference>
<dbReference type="InterPro" id="IPR001387">
    <property type="entry name" value="Cro/C1-type_HTH"/>
</dbReference>
<accession>A0A846TV87</accession>
<name>A0A846TV87_9MICC</name>
<dbReference type="Proteomes" id="UP000521379">
    <property type="component" value="Unassembled WGS sequence"/>
</dbReference>
<evidence type="ECO:0000259" key="1">
    <source>
        <dbReference type="PROSITE" id="PS50943"/>
    </source>
</evidence>
<keyword evidence="3" id="KW-1185">Reference proteome</keyword>
<dbReference type="Pfam" id="PF01381">
    <property type="entry name" value="HTH_3"/>
    <property type="match status" value="1"/>
</dbReference>
<sequence length="65" mass="6768">MGDIHDAGRNIRATRKDAGLAQQELADLAGTSQRTVRSIENGTGNPSLASVVAVAQVLGLRVLVQ</sequence>
<dbReference type="PROSITE" id="PS50943">
    <property type="entry name" value="HTH_CROC1"/>
    <property type="match status" value="1"/>
</dbReference>
<dbReference type="AlphaFoldDB" id="A0A846TV87"/>
<dbReference type="RefSeq" id="WP_119933845.1">
    <property type="nucleotide sequence ID" value="NZ_JAAVUN010000060.1"/>
</dbReference>
<organism evidence="2 3">
    <name type="scientific">Kocuria subflava</name>
    <dbReference type="NCBI Taxonomy" id="1736139"/>
    <lineage>
        <taxon>Bacteria</taxon>
        <taxon>Bacillati</taxon>
        <taxon>Actinomycetota</taxon>
        <taxon>Actinomycetes</taxon>
        <taxon>Micrococcales</taxon>
        <taxon>Micrococcaceae</taxon>
        <taxon>Kocuria</taxon>
    </lineage>
</organism>
<gene>
    <name evidence="2" type="ORF">GTW58_12850</name>
</gene>
<comment type="caution">
    <text evidence="2">The sequence shown here is derived from an EMBL/GenBank/DDBJ whole genome shotgun (WGS) entry which is preliminary data.</text>
</comment>
<dbReference type="SMART" id="SM00530">
    <property type="entry name" value="HTH_XRE"/>
    <property type="match status" value="1"/>
</dbReference>
<dbReference type="EMBL" id="JAAVUN010000060">
    <property type="protein sequence ID" value="NKE10789.1"/>
    <property type="molecule type" value="Genomic_DNA"/>
</dbReference>